<keyword evidence="3 5" id="KW-0067">ATP-binding</keyword>
<dbReference type="PANTHER" id="PTHR10695:SF46">
    <property type="entry name" value="BIFUNCTIONAL COENZYME A SYNTHASE-RELATED"/>
    <property type="match status" value="1"/>
</dbReference>
<dbReference type="PROSITE" id="PS51219">
    <property type="entry name" value="DPCK"/>
    <property type="match status" value="1"/>
</dbReference>
<proteinExistence type="inferred from homology"/>
<name>A0ABS8D609_9NEIS</name>
<evidence type="ECO:0000256" key="1">
    <source>
        <dbReference type="ARBA" id="ARBA00009018"/>
    </source>
</evidence>
<comment type="subcellular location">
    <subcellularLocation>
        <location evidence="5">Cytoplasm</location>
    </subcellularLocation>
</comment>
<dbReference type="RefSeq" id="WP_227180417.1">
    <property type="nucleotide sequence ID" value="NZ_JAJBZT010000004.1"/>
</dbReference>
<accession>A0ABS8D609</accession>
<keyword evidence="5 7" id="KW-0418">Kinase</keyword>
<reference evidence="7" key="1">
    <citation type="submission" date="2021-10" db="EMBL/GenBank/DDBJ databases">
        <title>The complete genome sequence of Leeia sp. TBRC 13508.</title>
        <authorList>
            <person name="Charoenyingcharoen P."/>
            <person name="Yukphan P."/>
        </authorList>
    </citation>
    <scope>NUCLEOTIDE SEQUENCE</scope>
    <source>
        <strain evidence="7">TBRC 13508</strain>
    </source>
</reference>
<evidence type="ECO:0000256" key="5">
    <source>
        <dbReference type="HAMAP-Rule" id="MF_00376"/>
    </source>
</evidence>
<organism evidence="7 8">
    <name type="scientific">Leeia speluncae</name>
    <dbReference type="NCBI Taxonomy" id="2884804"/>
    <lineage>
        <taxon>Bacteria</taxon>
        <taxon>Pseudomonadati</taxon>
        <taxon>Pseudomonadota</taxon>
        <taxon>Betaproteobacteria</taxon>
        <taxon>Neisseriales</taxon>
        <taxon>Leeiaceae</taxon>
        <taxon>Leeia</taxon>
    </lineage>
</organism>
<evidence type="ECO:0000256" key="2">
    <source>
        <dbReference type="ARBA" id="ARBA00022741"/>
    </source>
</evidence>
<dbReference type="EC" id="2.7.1.24" evidence="5 6"/>
<dbReference type="SUPFAM" id="SSF52540">
    <property type="entry name" value="P-loop containing nucleoside triphosphate hydrolases"/>
    <property type="match status" value="1"/>
</dbReference>
<feature type="binding site" evidence="5">
    <location>
        <begin position="11"/>
        <end position="16"/>
    </location>
    <ligand>
        <name>ATP</name>
        <dbReference type="ChEBI" id="CHEBI:30616"/>
    </ligand>
</feature>
<keyword evidence="5" id="KW-0963">Cytoplasm</keyword>
<dbReference type="EMBL" id="JAJBZT010000004">
    <property type="protein sequence ID" value="MCB6183638.1"/>
    <property type="molecule type" value="Genomic_DNA"/>
</dbReference>
<comment type="catalytic activity">
    <reaction evidence="5">
        <text>3'-dephospho-CoA + ATP = ADP + CoA + H(+)</text>
        <dbReference type="Rhea" id="RHEA:18245"/>
        <dbReference type="ChEBI" id="CHEBI:15378"/>
        <dbReference type="ChEBI" id="CHEBI:30616"/>
        <dbReference type="ChEBI" id="CHEBI:57287"/>
        <dbReference type="ChEBI" id="CHEBI:57328"/>
        <dbReference type="ChEBI" id="CHEBI:456216"/>
        <dbReference type="EC" id="2.7.1.24"/>
    </reaction>
</comment>
<evidence type="ECO:0000256" key="4">
    <source>
        <dbReference type="ARBA" id="ARBA00022993"/>
    </source>
</evidence>
<evidence type="ECO:0000313" key="8">
    <source>
        <dbReference type="Proteomes" id="UP001165395"/>
    </source>
</evidence>
<comment type="pathway">
    <text evidence="5">Cofactor biosynthesis; coenzyme A biosynthesis; CoA from (R)-pantothenate: step 5/5.</text>
</comment>
<keyword evidence="8" id="KW-1185">Reference proteome</keyword>
<protein>
    <recommendedName>
        <fullName evidence="5 6">Dephospho-CoA kinase</fullName>
        <ecNumber evidence="5 6">2.7.1.24</ecNumber>
    </recommendedName>
    <alternativeName>
        <fullName evidence="5">Dephosphocoenzyme A kinase</fullName>
    </alternativeName>
</protein>
<dbReference type="NCBIfam" id="TIGR00152">
    <property type="entry name" value="dephospho-CoA kinase"/>
    <property type="match status" value="1"/>
</dbReference>
<gene>
    <name evidence="5 7" type="primary">coaE</name>
    <name evidence="7" type="ORF">LIN78_08760</name>
</gene>
<dbReference type="GO" id="GO:0004140">
    <property type="term" value="F:dephospho-CoA kinase activity"/>
    <property type="evidence" value="ECO:0007669"/>
    <property type="project" value="UniProtKB-EC"/>
</dbReference>
<dbReference type="Gene3D" id="3.40.50.300">
    <property type="entry name" value="P-loop containing nucleotide triphosphate hydrolases"/>
    <property type="match status" value="1"/>
</dbReference>
<dbReference type="CDD" id="cd02022">
    <property type="entry name" value="DPCK"/>
    <property type="match status" value="1"/>
</dbReference>
<dbReference type="Proteomes" id="UP001165395">
    <property type="component" value="Unassembled WGS sequence"/>
</dbReference>
<keyword evidence="5 7" id="KW-0808">Transferase</keyword>
<dbReference type="InterPro" id="IPR001977">
    <property type="entry name" value="Depp_CoAkinase"/>
</dbReference>
<comment type="function">
    <text evidence="5">Catalyzes the phosphorylation of the 3'-hydroxyl group of dephosphocoenzyme A to form coenzyme A.</text>
</comment>
<dbReference type="PANTHER" id="PTHR10695">
    <property type="entry name" value="DEPHOSPHO-COA KINASE-RELATED"/>
    <property type="match status" value="1"/>
</dbReference>
<evidence type="ECO:0000256" key="3">
    <source>
        <dbReference type="ARBA" id="ARBA00022840"/>
    </source>
</evidence>
<evidence type="ECO:0000313" key="7">
    <source>
        <dbReference type="EMBL" id="MCB6183638.1"/>
    </source>
</evidence>
<dbReference type="InterPro" id="IPR027417">
    <property type="entry name" value="P-loop_NTPase"/>
</dbReference>
<comment type="similarity">
    <text evidence="1 5">Belongs to the CoaE family.</text>
</comment>
<keyword evidence="2 5" id="KW-0547">Nucleotide-binding</keyword>
<sequence length="198" mass="22037">MKVIGLTGGIGSGKTAASDAFHALGVNVIDTDLISHELTSKNGKAISLISSHFGSDYIDSEGKLDRKKMRELIFTNANAKLALEQIIHPLIEYEVAQQIQSSQGAYALVVVPLLFESQRYRSLVNYVIALDCSEEMQIERVMTRSQLSREAVKNIMQHQLSRSERNALANFILVNDGTKEALIEKVRLLHEQLLQLSE</sequence>
<keyword evidence="4 5" id="KW-0173">Coenzyme A biosynthesis</keyword>
<dbReference type="Pfam" id="PF01121">
    <property type="entry name" value="CoaE"/>
    <property type="match status" value="1"/>
</dbReference>
<evidence type="ECO:0000256" key="6">
    <source>
        <dbReference type="NCBIfam" id="TIGR00152"/>
    </source>
</evidence>
<dbReference type="HAMAP" id="MF_00376">
    <property type="entry name" value="Dephospho_CoA_kinase"/>
    <property type="match status" value="1"/>
</dbReference>
<comment type="caution">
    <text evidence="7">The sequence shown here is derived from an EMBL/GenBank/DDBJ whole genome shotgun (WGS) entry which is preliminary data.</text>
</comment>